<protein>
    <submittedName>
        <fullName evidence="1">MarR family transcriptional regulator</fullName>
    </submittedName>
</protein>
<proteinExistence type="predicted"/>
<organism evidence="1 2">
    <name type="scientific">Enterobacter wuhouensis</name>
    <dbReference type="NCBI Taxonomy" id="2529381"/>
    <lineage>
        <taxon>Bacteria</taxon>
        <taxon>Pseudomonadati</taxon>
        <taxon>Pseudomonadota</taxon>
        <taxon>Gammaproteobacteria</taxon>
        <taxon>Enterobacterales</taxon>
        <taxon>Enterobacteriaceae</taxon>
        <taxon>Enterobacter</taxon>
    </lineage>
</organism>
<dbReference type="Proteomes" id="UP001330482">
    <property type="component" value="Chromosome"/>
</dbReference>
<evidence type="ECO:0000313" key="1">
    <source>
        <dbReference type="EMBL" id="WRW32452.1"/>
    </source>
</evidence>
<reference evidence="1 2" key="1">
    <citation type="submission" date="2024-01" db="EMBL/GenBank/DDBJ databases">
        <title>AV1 has a protective and therapeutic effect against plant viruses.</title>
        <authorList>
            <person name="Wang F."/>
        </authorList>
    </citation>
    <scope>NUCLEOTIDE SEQUENCE [LARGE SCALE GENOMIC DNA]</scope>
    <source>
        <strain evidence="1 2">AV1</strain>
    </source>
</reference>
<accession>A0ABZ1DIJ7</accession>
<evidence type="ECO:0000313" key="2">
    <source>
        <dbReference type="Proteomes" id="UP001330482"/>
    </source>
</evidence>
<dbReference type="EMBL" id="CP142124">
    <property type="protein sequence ID" value="WRW32452.1"/>
    <property type="molecule type" value="Genomic_DNA"/>
</dbReference>
<dbReference type="RefSeq" id="WP_248228459.1">
    <property type="nucleotide sequence ID" value="NZ_CP142124.1"/>
</dbReference>
<gene>
    <name evidence="1" type="ORF">VPX56_04910</name>
</gene>
<keyword evidence="2" id="KW-1185">Reference proteome</keyword>
<sequence length="86" mass="9921">MTITKTEINVLKVMSEKDMDWSWIILDRALSMKGIPGFGNVARIVTNLVEHGLVDVIYNEETKHSRYRVSENGFKTLKELDLTEHD</sequence>
<name>A0ABZ1DIJ7_9ENTR</name>